<dbReference type="EMBL" id="MK072383">
    <property type="protein sequence ID" value="AYV82538.1"/>
    <property type="molecule type" value="Genomic_DNA"/>
</dbReference>
<proteinExistence type="predicted"/>
<name>A0A3G5A5T8_9VIRU</name>
<accession>A0A3G5A5T8</accession>
<protein>
    <submittedName>
        <fullName evidence="1">Uncharacterized protein</fullName>
    </submittedName>
</protein>
<reference evidence="1" key="1">
    <citation type="submission" date="2018-10" db="EMBL/GenBank/DDBJ databases">
        <title>Hidden diversity of soil giant viruses.</title>
        <authorList>
            <person name="Schulz F."/>
            <person name="Alteio L."/>
            <person name="Goudeau D."/>
            <person name="Ryan E.M."/>
            <person name="Malmstrom R.R."/>
            <person name="Blanchard J."/>
            <person name="Woyke T."/>
        </authorList>
    </citation>
    <scope>NUCLEOTIDE SEQUENCE</scope>
    <source>
        <strain evidence="1">HYV1</strain>
    </source>
</reference>
<evidence type="ECO:0000313" key="1">
    <source>
        <dbReference type="EMBL" id="AYV82538.1"/>
    </source>
</evidence>
<organism evidence="1">
    <name type="scientific">Hyperionvirus sp</name>
    <dbReference type="NCBI Taxonomy" id="2487770"/>
    <lineage>
        <taxon>Viruses</taxon>
        <taxon>Varidnaviria</taxon>
        <taxon>Bamfordvirae</taxon>
        <taxon>Nucleocytoviricota</taxon>
        <taxon>Megaviricetes</taxon>
        <taxon>Imitervirales</taxon>
        <taxon>Mimiviridae</taxon>
        <taxon>Klosneuvirinae</taxon>
    </lineage>
</organism>
<gene>
    <name evidence="1" type="ORF">Hyperionvirus1_117</name>
</gene>
<sequence>MAGREKVCSCSREIKGGGGCGGSEAGGSFRRMRSLYLH</sequence>